<keyword evidence="2" id="KW-1185">Reference proteome</keyword>
<name>A0A0L6TZP8_9FIRM</name>
<dbReference type="RefSeq" id="WP_050740320.1">
    <property type="nucleotide sequence ID" value="NZ_LGYO01000024.1"/>
</dbReference>
<dbReference type="Proteomes" id="UP000036873">
    <property type="component" value="Unassembled WGS sequence"/>
</dbReference>
<dbReference type="OrthoDB" id="1777518at2"/>
<dbReference type="EMBL" id="LGYO01000024">
    <property type="protein sequence ID" value="KNZ41718.1"/>
    <property type="molecule type" value="Genomic_DNA"/>
</dbReference>
<evidence type="ECO:0000313" key="2">
    <source>
        <dbReference type="Proteomes" id="UP000036873"/>
    </source>
</evidence>
<comment type="caution">
    <text evidence="1">The sequence shown here is derived from an EMBL/GenBank/DDBJ whole genome shotgun (WGS) entry which is preliminary data.</text>
</comment>
<sequence length="257" mass="29660">MSIIKNTIESYKYIYPVEKEYPLEVIVNNTIYSERLKLCHSKDEQAAVEASRSELEALHQLLVLPDDQDSHFYLLLHEDLFNDTNAYAQTIPYEYTRVIDFAACQEKYAIKNMRADSFPDSDCFEFLSQVRACFRGFSLYYNLTSIENKAAIFSYLCGMVPNYEEALSHDVTANMESLAAFYGQRLAISAYVNFELSLPDYLNHHPVHDLLILLDANINNADIFENYDRISEAYSNFVLKKTKILLANNPKCGHNHK</sequence>
<proteinExistence type="predicted"/>
<dbReference type="AlphaFoldDB" id="A0A0L6TZP8"/>
<gene>
    <name evidence="1" type="ORF">AKG39_10330</name>
</gene>
<organism evidence="1 2">
    <name type="scientific">Acetobacterium bakii</name>
    <dbReference type="NCBI Taxonomy" id="52689"/>
    <lineage>
        <taxon>Bacteria</taxon>
        <taxon>Bacillati</taxon>
        <taxon>Bacillota</taxon>
        <taxon>Clostridia</taxon>
        <taxon>Eubacteriales</taxon>
        <taxon>Eubacteriaceae</taxon>
        <taxon>Acetobacterium</taxon>
    </lineage>
</organism>
<evidence type="ECO:0000313" key="1">
    <source>
        <dbReference type="EMBL" id="KNZ41718.1"/>
    </source>
</evidence>
<reference evidence="2" key="1">
    <citation type="submission" date="2015-07" db="EMBL/GenBank/DDBJ databases">
        <title>Draft genome sequence of Acetobacterium bakii DSM 8293, a potential psychrophilic chemical producer through syngas fermentation.</title>
        <authorList>
            <person name="Song Y."/>
            <person name="Hwang S."/>
            <person name="Cho B.-K."/>
        </authorList>
    </citation>
    <scope>NUCLEOTIDE SEQUENCE [LARGE SCALE GENOMIC DNA]</scope>
    <source>
        <strain evidence="2">DSM 8239</strain>
    </source>
</reference>
<protein>
    <submittedName>
        <fullName evidence="1">Uncharacterized protein</fullName>
    </submittedName>
</protein>
<accession>A0A0L6TZP8</accession>